<dbReference type="GO" id="GO:0006654">
    <property type="term" value="P:phosphatidic acid biosynthetic process"/>
    <property type="evidence" value="ECO:0007669"/>
    <property type="project" value="TreeGrafter"/>
</dbReference>
<dbReference type="EMBL" id="LNYN01000042">
    <property type="protein sequence ID" value="KTD31022.1"/>
    <property type="molecule type" value="Genomic_DNA"/>
</dbReference>
<dbReference type="EMBL" id="UGOG01000001">
    <property type="protein sequence ID" value="STX63600.1"/>
    <property type="molecule type" value="Genomic_DNA"/>
</dbReference>
<dbReference type="Proteomes" id="UP000054985">
    <property type="component" value="Unassembled WGS sequence"/>
</dbReference>
<accession>A0A378K005</accession>
<feature type="domain" description="Phospholipid/glycerol acyltransferase" evidence="4">
    <location>
        <begin position="38"/>
        <end position="159"/>
    </location>
</feature>
<evidence type="ECO:0000313" key="7">
    <source>
        <dbReference type="Proteomes" id="UP000054985"/>
    </source>
</evidence>
<reference evidence="5 7" key="1">
    <citation type="submission" date="2015-11" db="EMBL/GenBank/DDBJ databases">
        <title>Genomic analysis of 38 Legionella species identifies large and diverse effector repertoires.</title>
        <authorList>
            <person name="Burstein D."/>
            <person name="Amaro F."/>
            <person name="Zusman T."/>
            <person name="Lifshitz Z."/>
            <person name="Cohen O."/>
            <person name="Gilbert J.A."/>
            <person name="Pupko T."/>
            <person name="Shuman H.A."/>
            <person name="Segal G."/>
        </authorList>
    </citation>
    <scope>NUCLEOTIDE SEQUENCE [LARGE SCALE GENOMIC DNA]</scope>
    <source>
        <strain evidence="5 7">ATCC 43877</strain>
    </source>
</reference>
<keyword evidence="3 6" id="KW-0012">Acyltransferase</keyword>
<evidence type="ECO:0000313" key="6">
    <source>
        <dbReference type="EMBL" id="STX63600.1"/>
    </source>
</evidence>
<dbReference type="AlphaFoldDB" id="A0A378K005"/>
<dbReference type="SUPFAM" id="SSF69593">
    <property type="entry name" value="Glycerol-3-phosphate (1)-acyltransferase"/>
    <property type="match status" value="1"/>
</dbReference>
<organism evidence="6 8">
    <name type="scientific">Legionella moravica</name>
    <dbReference type="NCBI Taxonomy" id="39962"/>
    <lineage>
        <taxon>Bacteria</taxon>
        <taxon>Pseudomonadati</taxon>
        <taxon>Pseudomonadota</taxon>
        <taxon>Gammaproteobacteria</taxon>
        <taxon>Legionellales</taxon>
        <taxon>Legionellaceae</taxon>
        <taxon>Legionella</taxon>
    </lineage>
</organism>
<dbReference type="STRING" id="39962.Lmor_3129"/>
<reference evidence="6 8" key="2">
    <citation type="submission" date="2018-06" db="EMBL/GenBank/DDBJ databases">
        <authorList>
            <consortium name="Pathogen Informatics"/>
            <person name="Doyle S."/>
        </authorList>
    </citation>
    <scope>NUCLEOTIDE SEQUENCE [LARGE SCALE GENOMIC DNA]</scope>
    <source>
        <strain evidence="6 8">NCTC12239</strain>
    </source>
</reference>
<evidence type="ECO:0000256" key="2">
    <source>
        <dbReference type="ARBA" id="ARBA00022679"/>
    </source>
</evidence>
<keyword evidence="7" id="KW-1185">Reference proteome</keyword>
<keyword evidence="2 6" id="KW-0808">Transferase</keyword>
<evidence type="ECO:0000313" key="5">
    <source>
        <dbReference type="EMBL" id="KTD31022.1"/>
    </source>
</evidence>
<dbReference type="GO" id="GO:0003841">
    <property type="term" value="F:1-acylglycerol-3-phosphate O-acyltransferase activity"/>
    <property type="evidence" value="ECO:0007669"/>
    <property type="project" value="TreeGrafter"/>
</dbReference>
<comment type="pathway">
    <text evidence="1">Lipid metabolism.</text>
</comment>
<dbReference type="SMART" id="SM00563">
    <property type="entry name" value="PlsC"/>
    <property type="match status" value="1"/>
</dbReference>
<dbReference type="OrthoDB" id="9808424at2"/>
<dbReference type="PANTHER" id="PTHR10434">
    <property type="entry name" value="1-ACYL-SN-GLYCEROL-3-PHOSPHATE ACYLTRANSFERASE"/>
    <property type="match status" value="1"/>
</dbReference>
<gene>
    <name evidence="5" type="ORF">Lmor_3129</name>
    <name evidence="6" type="ORF">NCTC12239_02548</name>
</gene>
<protein>
    <submittedName>
        <fullName evidence="6">2-acyl-glycerophospho-ethanolamine acyltransferase</fullName>
    </submittedName>
</protein>
<evidence type="ECO:0000313" key="8">
    <source>
        <dbReference type="Proteomes" id="UP000254040"/>
    </source>
</evidence>
<sequence length="214" mass="24656">MNTVLRFIFYQLFIRPFIYVILGLNVSHRERLPLQGPAIIVANHNSHLDTMVLMSLFRWKLQNIMQPVAAADYFLKKPILSWFSQKIIGIIPIPRNSGKNKIDPFLKVQEAINEQKIIIFYPEGSRGEPEKMSEIKKGIAHLLSANPDIPVYPIYIYGLGKSLPKDERLLVPFVIDVIVGEPFLGSRVEFSHMVDTVRNSFDALKLEIPEREWE</sequence>
<dbReference type="Proteomes" id="UP000254040">
    <property type="component" value="Unassembled WGS sequence"/>
</dbReference>
<dbReference type="Pfam" id="PF01553">
    <property type="entry name" value="Acyltransferase"/>
    <property type="match status" value="1"/>
</dbReference>
<dbReference type="CDD" id="cd07989">
    <property type="entry name" value="LPLAT_AGPAT-like"/>
    <property type="match status" value="1"/>
</dbReference>
<evidence type="ECO:0000259" key="4">
    <source>
        <dbReference type="SMART" id="SM00563"/>
    </source>
</evidence>
<dbReference type="PANTHER" id="PTHR10434:SF11">
    <property type="entry name" value="1-ACYL-SN-GLYCEROL-3-PHOSPHATE ACYLTRANSFERASE"/>
    <property type="match status" value="1"/>
</dbReference>
<evidence type="ECO:0000256" key="3">
    <source>
        <dbReference type="ARBA" id="ARBA00023315"/>
    </source>
</evidence>
<name>A0A378K005_9GAMM</name>
<dbReference type="RefSeq" id="WP_028384847.1">
    <property type="nucleotide sequence ID" value="NZ_CAAAJG010000020.1"/>
</dbReference>
<dbReference type="InterPro" id="IPR002123">
    <property type="entry name" value="Plipid/glycerol_acylTrfase"/>
</dbReference>
<proteinExistence type="predicted"/>
<evidence type="ECO:0000256" key="1">
    <source>
        <dbReference type="ARBA" id="ARBA00005189"/>
    </source>
</evidence>